<evidence type="ECO:0000313" key="2">
    <source>
        <dbReference type="Proteomes" id="UP001225933"/>
    </source>
</evidence>
<gene>
    <name evidence="1" type="ORF">QX233_22990</name>
</gene>
<feature type="non-terminal residue" evidence="1">
    <location>
        <position position="75"/>
    </location>
</feature>
<name>A0AAJ1VLC5_9FLAO</name>
<sequence length="75" mass="8209">MKENGKTAAYPGFVRGGRYARLRSTSSDVDYGTDEGGPGAVYELLERPEIKPRLRSTYETAPAILDRSESVLASQ</sequence>
<dbReference type="RefSeq" id="WP_290343841.1">
    <property type="nucleotide sequence ID" value="NZ_JAUHGV010000293.1"/>
</dbReference>
<protein>
    <submittedName>
        <fullName evidence="1">Uncharacterized protein</fullName>
    </submittedName>
</protein>
<organism evidence="1 2">
    <name type="scientific">Chryseobacterium gambrini</name>
    <dbReference type="NCBI Taxonomy" id="373672"/>
    <lineage>
        <taxon>Bacteria</taxon>
        <taxon>Pseudomonadati</taxon>
        <taxon>Bacteroidota</taxon>
        <taxon>Flavobacteriia</taxon>
        <taxon>Flavobacteriales</taxon>
        <taxon>Weeksellaceae</taxon>
        <taxon>Chryseobacterium group</taxon>
        <taxon>Chryseobacterium</taxon>
    </lineage>
</organism>
<dbReference type="Proteomes" id="UP001225933">
    <property type="component" value="Unassembled WGS sequence"/>
</dbReference>
<proteinExistence type="predicted"/>
<evidence type="ECO:0000313" key="1">
    <source>
        <dbReference type="EMBL" id="MDN4015320.1"/>
    </source>
</evidence>
<accession>A0AAJ1VLC5</accession>
<dbReference type="AlphaFoldDB" id="A0AAJ1VLC5"/>
<reference evidence="1" key="1">
    <citation type="submission" date="2023-06" db="EMBL/GenBank/DDBJ databases">
        <title>Two Chryseobacterium gambrini strains from China.</title>
        <authorList>
            <person name="Zeng J."/>
            <person name="Wu Y."/>
        </authorList>
    </citation>
    <scope>NUCLEOTIDE SEQUENCE</scope>
    <source>
        <strain evidence="1">SQ219</strain>
    </source>
</reference>
<comment type="caution">
    <text evidence="1">The sequence shown here is derived from an EMBL/GenBank/DDBJ whole genome shotgun (WGS) entry which is preliminary data.</text>
</comment>
<dbReference type="EMBL" id="JAUHGV010000293">
    <property type="protein sequence ID" value="MDN4015320.1"/>
    <property type="molecule type" value="Genomic_DNA"/>
</dbReference>